<sequence>MASASFMVKCPKCGFKFATPIIFEEPSKKVEIQCYKAKIEKFTDKSYRIYLFNALERGGDTEILVDGEIEIMQEIVEKDKRGLLSSAGFRKVDF</sequence>
<gene>
    <name evidence="1" type="ORF">ENU12_01645</name>
</gene>
<accession>A0A7V4CLT7</accession>
<comment type="caution">
    <text evidence="1">The sequence shown here is derived from an EMBL/GenBank/DDBJ whole genome shotgun (WGS) entry which is preliminary data.</text>
</comment>
<reference evidence="1" key="1">
    <citation type="journal article" date="2020" name="mSystems">
        <title>Genome- and Community-Level Interaction Insights into Carbon Utilization and Element Cycling Functions of Hydrothermarchaeota in Hydrothermal Sediment.</title>
        <authorList>
            <person name="Zhou Z."/>
            <person name="Liu Y."/>
            <person name="Xu W."/>
            <person name="Pan J."/>
            <person name="Luo Z.H."/>
            <person name="Li M."/>
        </authorList>
    </citation>
    <scope>NUCLEOTIDE SEQUENCE [LARGE SCALE GENOMIC DNA]</scope>
    <source>
        <strain evidence="1">SpSt-640</strain>
    </source>
</reference>
<organism evidence="1">
    <name type="scientific">Fervidobacterium pennivorans</name>
    <dbReference type="NCBI Taxonomy" id="93466"/>
    <lineage>
        <taxon>Bacteria</taxon>
        <taxon>Thermotogati</taxon>
        <taxon>Thermotogota</taxon>
        <taxon>Thermotogae</taxon>
        <taxon>Thermotogales</taxon>
        <taxon>Fervidobacteriaceae</taxon>
        <taxon>Fervidobacterium</taxon>
    </lineage>
</organism>
<name>A0A7V4CLT7_FERPE</name>
<proteinExistence type="predicted"/>
<evidence type="ECO:0000313" key="1">
    <source>
        <dbReference type="EMBL" id="HGQ76636.1"/>
    </source>
</evidence>
<dbReference type="EMBL" id="DTBH01000040">
    <property type="protein sequence ID" value="HGQ76636.1"/>
    <property type="molecule type" value="Genomic_DNA"/>
</dbReference>
<dbReference type="AlphaFoldDB" id="A0A7V4CLT7"/>
<protein>
    <submittedName>
        <fullName evidence="1">Uncharacterized protein</fullName>
    </submittedName>
</protein>